<evidence type="ECO:0000313" key="2">
    <source>
        <dbReference type="EMBL" id="AIF69804.1"/>
    </source>
</evidence>
<feature type="domain" description="FAD-binding" evidence="1">
    <location>
        <begin position="3"/>
        <end position="160"/>
    </location>
</feature>
<dbReference type="EMBL" id="CP006019">
    <property type="protein sequence ID" value="AIF69804.1"/>
    <property type="molecule type" value="Genomic_DNA"/>
</dbReference>
<proteinExistence type="predicted"/>
<dbReference type="OrthoDB" id="46008at2157"/>
<evidence type="ECO:0000313" key="3">
    <source>
        <dbReference type="Proteomes" id="UP000027981"/>
    </source>
</evidence>
<accession>A0A075LTV6</accession>
<dbReference type="eggNOG" id="arCOG00570">
    <property type="taxonomic scope" value="Archaea"/>
</dbReference>
<protein>
    <recommendedName>
        <fullName evidence="1">FAD-binding domain-containing protein</fullName>
    </recommendedName>
</protein>
<gene>
    <name evidence="2" type="ORF">PAP_07060</name>
</gene>
<dbReference type="KEGG" id="ppac:PAP_07060"/>
<reference evidence="2 3" key="2">
    <citation type="journal article" date="2015" name="Genome Announc.">
        <title>Complete Genome Sequence of Hyperthermophilic Piezophilic Archaeon Palaeococcus pacificus DY20341T, Isolated from Deep-Sea Hydrothermal Sediments.</title>
        <authorList>
            <person name="Zeng X."/>
            <person name="Jebbar M."/>
            <person name="Shao Z."/>
        </authorList>
    </citation>
    <scope>NUCLEOTIDE SEQUENCE [LARGE SCALE GENOMIC DNA]</scope>
    <source>
        <strain evidence="2 3">DY20341</strain>
    </source>
</reference>
<dbReference type="InterPro" id="IPR050407">
    <property type="entry name" value="Geranylgeranyl_reductase"/>
</dbReference>
<dbReference type="RefSeq" id="WP_048165323.1">
    <property type="nucleotide sequence ID" value="NZ_CP006019.1"/>
</dbReference>
<organism evidence="2 3">
    <name type="scientific">Palaeococcus pacificus DY20341</name>
    <dbReference type="NCBI Taxonomy" id="1343739"/>
    <lineage>
        <taxon>Archaea</taxon>
        <taxon>Methanobacteriati</taxon>
        <taxon>Methanobacteriota</taxon>
        <taxon>Thermococci</taxon>
        <taxon>Thermococcales</taxon>
        <taxon>Thermococcaceae</taxon>
        <taxon>Palaeococcus</taxon>
    </lineage>
</organism>
<dbReference type="Pfam" id="PF01494">
    <property type="entry name" value="FAD_binding_3"/>
    <property type="match status" value="1"/>
</dbReference>
<dbReference type="PRINTS" id="PR00420">
    <property type="entry name" value="RNGMNOXGNASE"/>
</dbReference>
<dbReference type="NCBIfam" id="TIGR02032">
    <property type="entry name" value="GG-red-SF"/>
    <property type="match status" value="1"/>
</dbReference>
<dbReference type="Gene3D" id="3.50.50.60">
    <property type="entry name" value="FAD/NAD(P)-binding domain"/>
    <property type="match status" value="1"/>
</dbReference>
<dbReference type="InterPro" id="IPR036188">
    <property type="entry name" value="FAD/NAD-bd_sf"/>
</dbReference>
<name>A0A075LTV6_9EURY</name>
<dbReference type="SUPFAM" id="SSF51905">
    <property type="entry name" value="FAD/NAD(P)-binding domain"/>
    <property type="match status" value="1"/>
</dbReference>
<dbReference type="STRING" id="1343739.PAP_07060"/>
<sequence>MAYDVMIIGAGPVGSYLATLLARDFNVLVVEQKSSFGEKACTGIIGAESYEKLGLPKKAVLNAFRGAKFYSKIQSFKIERKSPQAYMVDRRVLERELARKAILKGAEYSLSTKFLEFKNGRALLQKHSDVFEVEAKVYIGADGVHSRVAQAIGAKSKGEFLPGFEMEIIGNFDNPDFVEVWVDKELNEDFFFWVAPIDENLARVGTIGRLDSLYKFLKIRMLTDKSAIEFKAGSVGIGVRKPWVRRNVALVGDAALQLKPLTAGGIAYGMFCAHALAYALKEGDLKRYEKICSDIKREISFGLRARKLFKALNQEQMEKIFELLSTKEAREVIEQTADFDEHAKTIKALLKHPRLLAKALKITPMLIRYLL</sequence>
<dbReference type="PANTHER" id="PTHR42685:SF18">
    <property type="entry name" value="DIGERANYLGERANYLGLYCEROPHOSPHOLIPID REDUCTASE"/>
    <property type="match status" value="1"/>
</dbReference>
<evidence type="ECO:0000259" key="1">
    <source>
        <dbReference type="Pfam" id="PF01494"/>
    </source>
</evidence>
<dbReference type="PANTHER" id="PTHR42685">
    <property type="entry name" value="GERANYLGERANYL DIPHOSPHATE REDUCTASE"/>
    <property type="match status" value="1"/>
</dbReference>
<dbReference type="GO" id="GO:0071949">
    <property type="term" value="F:FAD binding"/>
    <property type="evidence" value="ECO:0007669"/>
    <property type="project" value="InterPro"/>
</dbReference>
<dbReference type="GeneID" id="24842525"/>
<keyword evidence="3" id="KW-1185">Reference proteome</keyword>
<dbReference type="HOGENOM" id="CLU_024648_0_1_2"/>
<dbReference type="InterPro" id="IPR002938">
    <property type="entry name" value="FAD-bd"/>
</dbReference>
<reference evidence="3" key="1">
    <citation type="submission" date="2013-06" db="EMBL/GenBank/DDBJ databases">
        <title>Complete Genome Sequence of Hyperthermophilic Palaeococcus pacificus DY20341T, Isolated from a Deep-Sea Hydrothermal Sediments.</title>
        <authorList>
            <person name="Zeng X."/>
            <person name="Shao Z."/>
        </authorList>
    </citation>
    <scope>NUCLEOTIDE SEQUENCE [LARGE SCALE GENOMIC DNA]</scope>
    <source>
        <strain evidence="3">DY20341</strain>
    </source>
</reference>
<dbReference type="Proteomes" id="UP000027981">
    <property type="component" value="Chromosome"/>
</dbReference>
<dbReference type="AlphaFoldDB" id="A0A075LTV6"/>
<dbReference type="InterPro" id="IPR011777">
    <property type="entry name" value="Geranylgeranyl_Rdtase_fam"/>
</dbReference>
<dbReference type="GO" id="GO:0016628">
    <property type="term" value="F:oxidoreductase activity, acting on the CH-CH group of donors, NAD or NADP as acceptor"/>
    <property type="evidence" value="ECO:0007669"/>
    <property type="project" value="InterPro"/>
</dbReference>